<accession>A0A0N7LRY5</accession>
<sequence>MRFSIPFYIGLQEVAALEGAKTLSRKSDAGYIECD</sequence>
<name>A0A0N7LRY5_9RHOB</name>
<protein>
    <submittedName>
        <fullName evidence="1">Uncharacterized protein</fullName>
    </submittedName>
</protein>
<evidence type="ECO:0000313" key="2">
    <source>
        <dbReference type="Proteomes" id="UP000054823"/>
    </source>
</evidence>
<proteinExistence type="predicted"/>
<gene>
    <name evidence="1" type="ORF">SHM7688_01556</name>
</gene>
<evidence type="ECO:0000313" key="1">
    <source>
        <dbReference type="EMBL" id="CUH52116.1"/>
    </source>
</evidence>
<dbReference type="Proteomes" id="UP000054823">
    <property type="component" value="Unassembled WGS sequence"/>
</dbReference>
<reference evidence="1 2" key="1">
    <citation type="submission" date="2015-09" db="EMBL/GenBank/DDBJ databases">
        <authorList>
            <consortium name="Swine Surveillance"/>
        </authorList>
    </citation>
    <scope>NUCLEOTIDE SEQUENCE [LARGE SCALE GENOMIC DNA]</scope>
    <source>
        <strain evidence="1 2">CECT 7688</strain>
    </source>
</reference>
<organism evidence="1 2">
    <name type="scientific">Shimia marina</name>
    <dbReference type="NCBI Taxonomy" id="321267"/>
    <lineage>
        <taxon>Bacteria</taxon>
        <taxon>Pseudomonadati</taxon>
        <taxon>Pseudomonadota</taxon>
        <taxon>Alphaproteobacteria</taxon>
        <taxon>Rhodobacterales</taxon>
        <taxon>Roseobacteraceae</taxon>
    </lineage>
</organism>
<dbReference type="EMBL" id="CYPW01000013">
    <property type="protein sequence ID" value="CUH52116.1"/>
    <property type="molecule type" value="Genomic_DNA"/>
</dbReference>
<dbReference type="STRING" id="321267.SHM7688_01556"/>
<keyword evidence="2" id="KW-1185">Reference proteome</keyword>
<dbReference type="AlphaFoldDB" id="A0A0N7LRY5"/>